<keyword evidence="2" id="KW-1185">Reference proteome</keyword>
<dbReference type="EMBL" id="UPPP01000090">
    <property type="protein sequence ID" value="VBB08416.1"/>
    <property type="molecule type" value="Genomic_DNA"/>
</dbReference>
<accession>A0A498R6R1</accession>
<dbReference type="Proteomes" id="UP000277811">
    <property type="component" value="Unassembled WGS sequence"/>
</dbReference>
<evidence type="ECO:0000313" key="1">
    <source>
        <dbReference type="EMBL" id="VBB08416.1"/>
    </source>
</evidence>
<name>A0A498R6R1_9FIRM</name>
<evidence type="ECO:0000313" key="2">
    <source>
        <dbReference type="Proteomes" id="UP000277811"/>
    </source>
</evidence>
<reference evidence="1 2" key="1">
    <citation type="submission" date="2018-06" db="EMBL/GenBank/DDBJ databases">
        <authorList>
            <person name="Strepis N."/>
        </authorList>
    </citation>
    <scope>NUCLEOTIDE SEQUENCE [LARGE SCALE GENOMIC DNA]</scope>
    <source>
        <strain evidence="1">LUCI</strain>
    </source>
</reference>
<protein>
    <submittedName>
        <fullName evidence="1">Uncharacterized protein</fullName>
    </submittedName>
</protein>
<organism evidence="1 2">
    <name type="scientific">Lucifera butyrica</name>
    <dbReference type="NCBI Taxonomy" id="1351585"/>
    <lineage>
        <taxon>Bacteria</taxon>
        <taxon>Bacillati</taxon>
        <taxon>Bacillota</taxon>
        <taxon>Negativicutes</taxon>
        <taxon>Veillonellales</taxon>
        <taxon>Veillonellaceae</taxon>
        <taxon>Lucifera</taxon>
    </lineage>
</organism>
<proteinExistence type="predicted"/>
<gene>
    <name evidence="1" type="ORF">LUCI_3688</name>
</gene>
<sequence>MYHVYDFNGEIKWLLTKDGEYWVDHLYLVEFLQFMETRKTLCKEE</sequence>
<dbReference type="AlphaFoldDB" id="A0A498R6R1"/>